<dbReference type="Pfam" id="PF21672">
    <property type="entry name" value="COMM_HN"/>
    <property type="match status" value="1"/>
</dbReference>
<comment type="function">
    <text evidence="10">Component of a Polycomb group (PcG) multiprotein PRC1-like complex, a complex class required to maintain the transcriptionally repressive state of many genes, including Hox genes, throughout development. PcG PRC1 complex acts via chromatin remodeling and modification of histones; it mediates monoubiquitination of histone H2A 'Lys-119', rendering chromatin heritably changed in its expressibility. In the PRC1 complex, it is required to stimulate the E3 ubiquitin-protein ligase activity of rnf2.</text>
</comment>
<feature type="compositionally biased region" description="Low complexity" evidence="13">
    <location>
        <begin position="491"/>
        <end position="506"/>
    </location>
</feature>
<feature type="domain" description="RING-type" evidence="14">
    <location>
        <begin position="214"/>
        <end position="253"/>
    </location>
</feature>
<evidence type="ECO:0000256" key="2">
    <source>
        <dbReference type="ARBA" id="ARBA00022491"/>
    </source>
</evidence>
<dbReference type="InterPro" id="IPR013083">
    <property type="entry name" value="Znf_RING/FYVE/PHD"/>
</dbReference>
<dbReference type="Gene3D" id="3.10.20.90">
    <property type="entry name" value="Phosphatidylinositol 3-kinase Catalytic Subunit, Chain A, domain 1"/>
    <property type="match status" value="1"/>
</dbReference>
<reference evidence="16 17" key="1">
    <citation type="journal article" date="2018" name="G3 (Bethesda)">
        <title>A High-Quality Reference Genome for the Invasive Mosquitofish Gambusia affinis Using a Chicago Library.</title>
        <authorList>
            <person name="Hoffberg S.L."/>
            <person name="Troendle N.J."/>
            <person name="Glenn T.C."/>
            <person name="Mahmud O."/>
            <person name="Louha S."/>
            <person name="Chalopin D."/>
            <person name="Bennetzen J.L."/>
            <person name="Mauricio R."/>
        </authorList>
    </citation>
    <scope>NUCLEOTIDE SEQUENCE [LARGE SCALE GENOMIC DNA]</scope>
    <source>
        <strain evidence="16">NE01/NJP1002.9</strain>
        <tissue evidence="16">Muscle</tissue>
    </source>
</reference>
<dbReference type="GO" id="GO:1990841">
    <property type="term" value="F:promoter-specific chromatin binding"/>
    <property type="evidence" value="ECO:0007669"/>
    <property type="project" value="TreeGrafter"/>
</dbReference>
<dbReference type="SMART" id="SM00184">
    <property type="entry name" value="RING"/>
    <property type="match status" value="1"/>
</dbReference>
<dbReference type="Gene3D" id="3.30.40.10">
    <property type="entry name" value="Zinc/RING finger domain, C3HC4 (zinc finger)"/>
    <property type="match status" value="1"/>
</dbReference>
<dbReference type="SUPFAM" id="SSF57850">
    <property type="entry name" value="RING/U-box"/>
    <property type="match status" value="1"/>
</dbReference>
<evidence type="ECO:0000313" key="17">
    <source>
        <dbReference type="Proteomes" id="UP000250572"/>
    </source>
</evidence>
<feature type="compositionally biased region" description="Basic and acidic residues" evidence="13">
    <location>
        <begin position="537"/>
        <end position="550"/>
    </location>
</feature>
<dbReference type="FunFam" id="3.30.40.10:FF:000082">
    <property type="entry name" value="Polycomb group ring finger 2"/>
    <property type="match status" value="1"/>
</dbReference>
<evidence type="ECO:0000259" key="15">
    <source>
        <dbReference type="PROSITE" id="PS51269"/>
    </source>
</evidence>
<dbReference type="InterPro" id="IPR017907">
    <property type="entry name" value="Znf_RING_CS"/>
</dbReference>
<dbReference type="PROSITE" id="PS00518">
    <property type="entry name" value="ZF_RING_1"/>
    <property type="match status" value="1"/>
</dbReference>
<protein>
    <recommendedName>
        <fullName evidence="18">COMM domain-containing protein 3</fullName>
    </recommendedName>
</protein>
<dbReference type="Pfam" id="PF13923">
    <property type="entry name" value="zf-C3HC4_2"/>
    <property type="match status" value="1"/>
</dbReference>
<evidence type="ECO:0000313" key="16">
    <source>
        <dbReference type="EMBL" id="PWA18097.1"/>
    </source>
</evidence>
<proteinExistence type="predicted"/>
<name>A0A315V4T9_GAMAF</name>
<sequence>MELSESVQRGLQLLADQSAVNHSSFQVLLDVSFRGLLSSRADPTVLDRPELKHMDRILLKQSHAALTTFTLEAVKHNADKSTISSCLEELTFSTDRIETFFSTYQKHKKDIEHLLSSMGRRPPHVNDVSWRLQYHMKSGQLDKINEPFYLISLNTESEGSSEDINFTCTTEQLQDLVSKLKDAAKSVEKASQISPNMHRTTRIKITELNPHLICVLCGGYFIDATTIIECLHSFCKMCIVRYLETSKYCPICDVQVHKTKPLLNIRSDKTLQDIVYKLVPGLFKNEMKRRRDFYAEHPVDGESKIQPFYVKCEWFSLFFLCNTACVLSFSIKASNGSHEDRGEVADEDKRIITDDEIISLSIEFFDQTRIVGGVEDKQTKDQVANKRYLQCPAAMTVMHLRKFLRSKMDIPNTYQVEVMYEDEPLKDYYTLMDIAYIYTWRRNGPLPLKYRVRPNCKKMKVNHPQQEGQNNASRSGPESDSASDKAGSPVGAPSTSSSLPSPGTPAQSPHPQLPHGPGNNSSSTVNGIQRRQRGRQRREAAEGVPERLVDFVRMTRGSGADLPTPDSRSAPAFSMPT</sequence>
<evidence type="ECO:0000259" key="14">
    <source>
        <dbReference type="PROSITE" id="PS50089"/>
    </source>
</evidence>
<dbReference type="Proteomes" id="UP000250572">
    <property type="component" value="Unassembled WGS sequence"/>
</dbReference>
<evidence type="ECO:0000256" key="3">
    <source>
        <dbReference type="ARBA" id="ARBA00022723"/>
    </source>
</evidence>
<accession>A0A315V4T9</accession>
<dbReference type="CDD" id="cd17165">
    <property type="entry name" value="RAWUL_PCGF4"/>
    <property type="match status" value="1"/>
</dbReference>
<feature type="region of interest" description="Disordered" evidence="13">
    <location>
        <begin position="460"/>
        <end position="577"/>
    </location>
</feature>
<dbReference type="GO" id="GO:0035102">
    <property type="term" value="C:PRC1 complex"/>
    <property type="evidence" value="ECO:0007669"/>
    <property type="project" value="TreeGrafter"/>
</dbReference>
<dbReference type="GO" id="GO:0000122">
    <property type="term" value="P:negative regulation of transcription by RNA polymerase II"/>
    <property type="evidence" value="ECO:0007669"/>
    <property type="project" value="TreeGrafter"/>
</dbReference>
<feature type="compositionally biased region" description="Polar residues" evidence="13">
    <location>
        <begin position="518"/>
        <end position="529"/>
    </location>
</feature>
<evidence type="ECO:0000256" key="6">
    <source>
        <dbReference type="ARBA" id="ARBA00022853"/>
    </source>
</evidence>
<evidence type="ECO:0000256" key="9">
    <source>
        <dbReference type="ARBA" id="ARBA00023242"/>
    </source>
</evidence>
<dbReference type="EMBL" id="NHOQ01002355">
    <property type="protein sequence ID" value="PWA18097.1"/>
    <property type="molecule type" value="Genomic_DNA"/>
</dbReference>
<dbReference type="PROSITE" id="PS50089">
    <property type="entry name" value="ZF_RING_2"/>
    <property type="match status" value="1"/>
</dbReference>
<keyword evidence="7" id="KW-0805">Transcription regulation</keyword>
<dbReference type="CDD" id="cd04751">
    <property type="entry name" value="Commd3"/>
    <property type="match status" value="1"/>
</dbReference>
<dbReference type="Pfam" id="PF16207">
    <property type="entry name" value="RAWUL"/>
    <property type="match status" value="1"/>
</dbReference>
<dbReference type="GO" id="GO:0008270">
    <property type="term" value="F:zinc ion binding"/>
    <property type="evidence" value="ECO:0007669"/>
    <property type="project" value="UniProtKB-KW"/>
</dbReference>
<comment type="caution">
    <text evidence="16">The sequence shown here is derived from an EMBL/GenBank/DDBJ whole genome shotgun (WGS) entry which is preliminary data.</text>
</comment>
<dbReference type="PANTHER" id="PTHR10825">
    <property type="entry name" value="RING FINGER DOMAIN-CONTAINING, POLYCOMB GROUP COMPONENT"/>
    <property type="match status" value="1"/>
</dbReference>
<feature type="domain" description="COMM" evidence="15">
    <location>
        <begin position="124"/>
        <end position="191"/>
    </location>
</feature>
<keyword evidence="9" id="KW-0539">Nucleus</keyword>
<keyword evidence="4 12" id="KW-0863">Zinc-finger</keyword>
<evidence type="ECO:0000256" key="8">
    <source>
        <dbReference type="ARBA" id="ARBA00023163"/>
    </source>
</evidence>
<dbReference type="PANTHER" id="PTHR10825:SF21">
    <property type="entry name" value="POLYCOMB COMPLEX PROTEIN BMI-1"/>
    <property type="match status" value="1"/>
</dbReference>
<evidence type="ECO:0000256" key="7">
    <source>
        <dbReference type="ARBA" id="ARBA00023015"/>
    </source>
</evidence>
<evidence type="ECO:0000256" key="11">
    <source>
        <dbReference type="ARBA" id="ARBA00062186"/>
    </source>
</evidence>
<evidence type="ECO:0000256" key="12">
    <source>
        <dbReference type="PROSITE-ProRule" id="PRU00175"/>
    </source>
</evidence>
<dbReference type="InterPro" id="IPR032443">
    <property type="entry name" value="RAWUL"/>
</dbReference>
<dbReference type="InterPro" id="IPR001841">
    <property type="entry name" value="Znf_RING"/>
</dbReference>
<dbReference type="PROSITE" id="PS51269">
    <property type="entry name" value="COMM"/>
    <property type="match status" value="1"/>
</dbReference>
<gene>
    <name evidence="16" type="ORF">CCH79_00004281</name>
</gene>
<keyword evidence="2" id="KW-0678">Repressor</keyword>
<evidence type="ECO:0000256" key="13">
    <source>
        <dbReference type="SAM" id="MobiDB-lite"/>
    </source>
</evidence>
<evidence type="ECO:0008006" key="18">
    <source>
        <dbReference type="Google" id="ProtNLM"/>
    </source>
</evidence>
<comment type="subunit">
    <text evidence="11">Component of a PRC1-like complex. Homodimer. Interacts with cbx2.</text>
</comment>
<keyword evidence="5" id="KW-0862">Zinc</keyword>
<dbReference type="AlphaFoldDB" id="A0A315V4T9"/>
<comment type="subcellular location">
    <subcellularLocation>
        <location evidence="1">Nucleus</location>
    </subcellularLocation>
</comment>
<keyword evidence="17" id="KW-1185">Reference proteome</keyword>
<evidence type="ECO:0000256" key="4">
    <source>
        <dbReference type="ARBA" id="ARBA00022771"/>
    </source>
</evidence>
<dbReference type="InterPro" id="IPR017920">
    <property type="entry name" value="COMM"/>
</dbReference>
<keyword evidence="8" id="KW-0804">Transcription</keyword>
<dbReference type="GO" id="GO:0006325">
    <property type="term" value="P:chromatin organization"/>
    <property type="evidence" value="ECO:0007669"/>
    <property type="project" value="UniProtKB-KW"/>
</dbReference>
<dbReference type="FunFam" id="3.10.20.90:FF:000106">
    <property type="entry name" value="Polycomb complex protein BMI-1"/>
    <property type="match status" value="1"/>
</dbReference>
<evidence type="ECO:0000256" key="5">
    <source>
        <dbReference type="ARBA" id="ARBA00022833"/>
    </source>
</evidence>
<dbReference type="Pfam" id="PF07258">
    <property type="entry name" value="COMM_domain"/>
    <property type="match status" value="1"/>
</dbReference>
<evidence type="ECO:0000256" key="1">
    <source>
        <dbReference type="ARBA" id="ARBA00004123"/>
    </source>
</evidence>
<feature type="compositionally biased region" description="Polar residues" evidence="13">
    <location>
        <begin position="463"/>
        <end position="480"/>
    </location>
</feature>
<dbReference type="STRING" id="33528.ENSGAFP00000013866"/>
<dbReference type="GO" id="GO:0021549">
    <property type="term" value="P:cerebellum development"/>
    <property type="evidence" value="ECO:0007669"/>
    <property type="project" value="UniProtKB-ARBA"/>
</dbReference>
<evidence type="ECO:0000256" key="10">
    <source>
        <dbReference type="ARBA" id="ARBA00056192"/>
    </source>
</evidence>
<dbReference type="CDD" id="cd16736">
    <property type="entry name" value="RING-HC_PCGF4"/>
    <property type="match status" value="1"/>
</dbReference>
<organism evidence="16 17">
    <name type="scientific">Gambusia affinis</name>
    <name type="common">Western mosquitofish</name>
    <name type="synonym">Heterandria affinis</name>
    <dbReference type="NCBI Taxonomy" id="33528"/>
    <lineage>
        <taxon>Eukaryota</taxon>
        <taxon>Metazoa</taxon>
        <taxon>Chordata</taxon>
        <taxon>Craniata</taxon>
        <taxon>Vertebrata</taxon>
        <taxon>Euteleostomi</taxon>
        <taxon>Actinopterygii</taxon>
        <taxon>Neopterygii</taxon>
        <taxon>Teleostei</taxon>
        <taxon>Neoteleostei</taxon>
        <taxon>Acanthomorphata</taxon>
        <taxon>Ovalentaria</taxon>
        <taxon>Atherinomorphae</taxon>
        <taxon>Cyprinodontiformes</taxon>
        <taxon>Poeciliidae</taxon>
        <taxon>Poeciliinae</taxon>
        <taxon>Gambusia</taxon>
    </lineage>
</organism>
<keyword evidence="6" id="KW-0156">Chromatin regulator</keyword>
<keyword evidence="3" id="KW-0479">Metal-binding</keyword>